<dbReference type="NCBIfam" id="TIGR00277">
    <property type="entry name" value="HDIG"/>
    <property type="match status" value="1"/>
</dbReference>
<name>X1RZH5_9ZZZZ</name>
<dbReference type="CDD" id="cd00077">
    <property type="entry name" value="HDc"/>
    <property type="match status" value="1"/>
</dbReference>
<feature type="transmembrane region" description="Helical" evidence="1">
    <location>
        <begin position="7"/>
        <end position="28"/>
    </location>
</feature>
<dbReference type="InterPro" id="IPR006675">
    <property type="entry name" value="HDIG_dom"/>
</dbReference>
<feature type="non-terminal residue" evidence="3">
    <location>
        <position position="261"/>
    </location>
</feature>
<keyword evidence="1" id="KW-0812">Transmembrane</keyword>
<dbReference type="InterPro" id="IPR006674">
    <property type="entry name" value="HD_domain"/>
</dbReference>
<dbReference type="Pfam" id="PF01966">
    <property type="entry name" value="HD"/>
    <property type="match status" value="1"/>
</dbReference>
<feature type="non-terminal residue" evidence="3">
    <location>
        <position position="1"/>
    </location>
</feature>
<evidence type="ECO:0000256" key="1">
    <source>
        <dbReference type="SAM" id="Phobius"/>
    </source>
</evidence>
<keyword evidence="1" id="KW-0472">Membrane</keyword>
<dbReference type="InterPro" id="IPR003607">
    <property type="entry name" value="HD/PDEase_dom"/>
</dbReference>
<keyword evidence="1" id="KW-1133">Transmembrane helix</keyword>
<evidence type="ECO:0000313" key="3">
    <source>
        <dbReference type="EMBL" id="GAI68600.1"/>
    </source>
</evidence>
<reference evidence="3" key="1">
    <citation type="journal article" date="2014" name="Front. Microbiol.">
        <title>High frequency of phylogenetically diverse reductive dehalogenase-homologous genes in deep subseafloor sedimentary metagenomes.</title>
        <authorList>
            <person name="Kawai M."/>
            <person name="Futagami T."/>
            <person name="Toyoda A."/>
            <person name="Takaki Y."/>
            <person name="Nishi S."/>
            <person name="Hori S."/>
            <person name="Arai W."/>
            <person name="Tsubouchi T."/>
            <person name="Morono Y."/>
            <person name="Uchiyama I."/>
            <person name="Ito T."/>
            <person name="Fujiyama A."/>
            <person name="Inagaki F."/>
            <person name="Takami H."/>
        </authorList>
    </citation>
    <scope>NUCLEOTIDE SEQUENCE</scope>
    <source>
        <strain evidence="3">Expedition CK06-06</strain>
    </source>
</reference>
<evidence type="ECO:0000259" key="2">
    <source>
        <dbReference type="SMART" id="SM00471"/>
    </source>
</evidence>
<dbReference type="PANTHER" id="PTHR36442">
    <property type="entry name" value="CYCLIC-DI-AMP PHOSPHODIESTERASE PGPH"/>
    <property type="match status" value="1"/>
</dbReference>
<dbReference type="PANTHER" id="PTHR36442:SF1">
    <property type="entry name" value="CYCLIC-DI-AMP PHOSPHODIESTERASE PGPH"/>
    <property type="match status" value="1"/>
</dbReference>
<protein>
    <recommendedName>
        <fullName evidence="2">HD/PDEase domain-containing protein</fullName>
    </recommendedName>
</protein>
<dbReference type="AlphaFoldDB" id="X1RZH5"/>
<dbReference type="SMART" id="SM00471">
    <property type="entry name" value="HDc"/>
    <property type="match status" value="1"/>
</dbReference>
<dbReference type="EMBL" id="BARW01004972">
    <property type="protein sequence ID" value="GAI68600.1"/>
    <property type="molecule type" value="Genomic_DNA"/>
</dbReference>
<sequence length="261" mass="29879">YRRSKLFLTAVFIFFGYSIVYFGIAVLQEGDIKSIEWTNFAWFAGNSGLVLLAYPMIYIFEKTYGFLSDATLFELSDTNQPLLRELAEKAPGTFQHSMQVANLAEAATRTTGGSPLLIRTGALYHDIGKMKNSIYFIENQNEEYNPHDQLEFEKSAGIIIGHVKEGVELAKKHKLPDQIIDFIRTHHGTTRVQYFYRSYIRKYPEDLIDTNKFSYPGPKPFSKEMVILMMADSVEASSRSLKSYTKESIDELVESIINYQV</sequence>
<gene>
    <name evidence="3" type="ORF">S12H4_11196</name>
</gene>
<feature type="domain" description="HD/PDEase" evidence="2">
    <location>
        <begin position="89"/>
        <end position="246"/>
    </location>
</feature>
<dbReference type="Gene3D" id="1.10.3210.10">
    <property type="entry name" value="Hypothetical protein af1432"/>
    <property type="match status" value="1"/>
</dbReference>
<comment type="caution">
    <text evidence="3">The sequence shown here is derived from an EMBL/GenBank/DDBJ whole genome shotgun (WGS) entry which is preliminary data.</text>
</comment>
<dbReference type="InterPro" id="IPR052722">
    <property type="entry name" value="PgpH_phosphodiesterase"/>
</dbReference>
<dbReference type="SUPFAM" id="SSF109604">
    <property type="entry name" value="HD-domain/PDEase-like"/>
    <property type="match status" value="1"/>
</dbReference>
<proteinExistence type="predicted"/>
<accession>X1RZH5</accession>
<organism evidence="3">
    <name type="scientific">marine sediment metagenome</name>
    <dbReference type="NCBI Taxonomy" id="412755"/>
    <lineage>
        <taxon>unclassified sequences</taxon>
        <taxon>metagenomes</taxon>
        <taxon>ecological metagenomes</taxon>
    </lineage>
</organism>
<feature type="transmembrane region" description="Helical" evidence="1">
    <location>
        <begin position="40"/>
        <end position="60"/>
    </location>
</feature>